<accession>F1Z3I2</accession>
<evidence type="ECO:0000313" key="3">
    <source>
        <dbReference type="Proteomes" id="UP000004728"/>
    </source>
</evidence>
<protein>
    <submittedName>
        <fullName evidence="2">HD domain protein</fullName>
    </submittedName>
</protein>
<sequence length="184" mass="20451">MEDPRFTQIRHLIETFGSSRYGEDVTQIEHVLQCGHLAMEAGETDTMIVAALLHDIGQFIDDTGNAAETLGIDARHEELGATWLARWFGPAVTEPVRLHVDAKRYLCATEPGYPQSLSRASQISLALQGGPMNASECEAFAAGRWFAEAIRLRRYDDEAKRPDWPCPGLADHRDRIVGAMKSEN</sequence>
<dbReference type="InterPro" id="IPR003607">
    <property type="entry name" value="HD/PDEase_dom"/>
</dbReference>
<dbReference type="HOGENOM" id="CLU_091985_0_1_5"/>
<dbReference type="InterPro" id="IPR052567">
    <property type="entry name" value="OP_Dioxygenase"/>
</dbReference>
<dbReference type="CDD" id="cd00077">
    <property type="entry name" value="HDc"/>
    <property type="match status" value="1"/>
</dbReference>
<dbReference type="InParanoid" id="F1Z3I2"/>
<dbReference type="PANTHER" id="PTHR40202">
    <property type="match status" value="1"/>
</dbReference>
<dbReference type="RefSeq" id="WP_008068060.1">
    <property type="nucleotide sequence ID" value="NZ_AQWK01000012.1"/>
</dbReference>
<evidence type="ECO:0000313" key="2">
    <source>
        <dbReference type="EMBL" id="EGD60796.1"/>
    </source>
</evidence>
<comment type="caution">
    <text evidence="2">The sequence shown here is derived from an EMBL/GenBank/DDBJ whole genome shotgun (WGS) entry which is preliminary data.</text>
</comment>
<dbReference type="EMBL" id="AEWJ01000008">
    <property type="protein sequence ID" value="EGD60796.1"/>
    <property type="molecule type" value="Genomic_DNA"/>
</dbReference>
<dbReference type="InterPro" id="IPR006674">
    <property type="entry name" value="HD_domain"/>
</dbReference>
<organism evidence="2 3">
    <name type="scientific">Novosphingobium nitrogenifigens DSM 19370</name>
    <dbReference type="NCBI Taxonomy" id="983920"/>
    <lineage>
        <taxon>Bacteria</taxon>
        <taxon>Pseudomonadati</taxon>
        <taxon>Pseudomonadota</taxon>
        <taxon>Alphaproteobacteria</taxon>
        <taxon>Sphingomonadales</taxon>
        <taxon>Sphingomonadaceae</taxon>
        <taxon>Novosphingobium</taxon>
    </lineage>
</organism>
<name>F1Z3I2_9SPHN</name>
<dbReference type="eggNOG" id="COG4341">
    <property type="taxonomic scope" value="Bacteria"/>
</dbReference>
<proteinExistence type="predicted"/>
<dbReference type="SUPFAM" id="SSF109604">
    <property type="entry name" value="HD-domain/PDEase-like"/>
    <property type="match status" value="1"/>
</dbReference>
<dbReference type="Pfam" id="PF01966">
    <property type="entry name" value="HD"/>
    <property type="match status" value="1"/>
</dbReference>
<gene>
    <name evidence="2" type="ORF">Y88_1683</name>
</gene>
<evidence type="ECO:0000259" key="1">
    <source>
        <dbReference type="Pfam" id="PF01966"/>
    </source>
</evidence>
<feature type="domain" description="HD" evidence="1">
    <location>
        <begin position="28"/>
        <end position="103"/>
    </location>
</feature>
<dbReference type="Proteomes" id="UP000004728">
    <property type="component" value="Unassembled WGS sequence"/>
</dbReference>
<reference evidence="2 3" key="1">
    <citation type="journal article" date="2012" name="J. Bacteriol.">
        <title>Draft Genome Sequence of Novosphingobium nitrogenifigens Y88T.</title>
        <authorList>
            <person name="Strabala T.J."/>
            <person name="Macdonald L."/>
            <person name="Liu V."/>
            <person name="Smit A.M."/>
        </authorList>
    </citation>
    <scope>NUCLEOTIDE SEQUENCE [LARGE SCALE GENOMIC DNA]</scope>
    <source>
        <strain evidence="2 3">DSM 19370</strain>
    </source>
</reference>
<dbReference type="Gene3D" id="1.10.3210.10">
    <property type="entry name" value="Hypothetical protein af1432"/>
    <property type="match status" value="1"/>
</dbReference>
<dbReference type="AlphaFoldDB" id="F1Z3I2"/>
<dbReference type="STRING" id="983920.Y88_1683"/>
<dbReference type="PANTHER" id="PTHR40202:SF1">
    <property type="entry name" value="HD DOMAIN-CONTAINING PROTEIN"/>
    <property type="match status" value="1"/>
</dbReference>
<keyword evidence="3" id="KW-1185">Reference proteome</keyword>